<feature type="region of interest" description="Disordered" evidence="1">
    <location>
        <begin position="119"/>
        <end position="145"/>
    </location>
</feature>
<name>A0A397P6T0_9SPHN</name>
<proteinExistence type="predicted"/>
<keyword evidence="2" id="KW-1133">Transmembrane helix</keyword>
<dbReference type="AlphaFoldDB" id="A0A397P6T0"/>
<dbReference type="GO" id="GO:0004519">
    <property type="term" value="F:endonuclease activity"/>
    <property type="evidence" value="ECO:0007669"/>
    <property type="project" value="UniProtKB-KW"/>
</dbReference>
<keyword evidence="3" id="KW-0540">Nuclease</keyword>
<keyword evidence="2" id="KW-0472">Membrane</keyword>
<evidence type="ECO:0000313" key="3">
    <source>
        <dbReference type="EMBL" id="RIA43993.1"/>
    </source>
</evidence>
<evidence type="ECO:0000256" key="1">
    <source>
        <dbReference type="SAM" id="MobiDB-lite"/>
    </source>
</evidence>
<sequence>MRVEAVCLGASNTRTGSVMDNGIGTPEAVGVITGAQLTLIVVLVLLVAFGIWWGTRRRRVEAEARQRREAASSSPAEEQVAPPEPVIAPRQLANDEPIPASAPLEANPAAQAADEQIAPAPLPEPSPAPAPAPAAEPAPPADGIADAPVTIIKGLGPKVAARLAENGVTRVEQLAALSEAEAAALDAKLGNFSGRMARDRWLDQARLLAAGDRAGFEATFGKLG</sequence>
<keyword evidence="2" id="KW-0812">Transmembrane</keyword>
<evidence type="ECO:0000313" key="4">
    <source>
        <dbReference type="Proteomes" id="UP000266568"/>
    </source>
</evidence>
<keyword evidence="3" id="KW-0255">Endonuclease</keyword>
<dbReference type="EMBL" id="QXDC01000003">
    <property type="protein sequence ID" value="RIA43993.1"/>
    <property type="molecule type" value="Genomic_DNA"/>
</dbReference>
<reference evidence="3 4" key="1">
    <citation type="submission" date="2018-08" db="EMBL/GenBank/DDBJ databases">
        <title>Genomic Encyclopedia of Type Strains, Phase IV (KMG-IV): sequencing the most valuable type-strain genomes for metagenomic binning, comparative biology and taxonomic classification.</title>
        <authorList>
            <person name="Goeker M."/>
        </authorList>
    </citation>
    <scope>NUCLEOTIDE SEQUENCE [LARGE SCALE GENOMIC DNA]</scope>
    <source>
        <strain evidence="3 4">DSM 25527</strain>
    </source>
</reference>
<feature type="compositionally biased region" description="Pro residues" evidence="1">
    <location>
        <begin position="120"/>
        <end position="140"/>
    </location>
</feature>
<keyword evidence="4" id="KW-1185">Reference proteome</keyword>
<protein>
    <submittedName>
        <fullName evidence="3">Putative flap endonuclease-1-like 5' DNA nuclease</fullName>
    </submittedName>
</protein>
<dbReference type="Gene3D" id="1.10.150.20">
    <property type="entry name" value="5' to 3' exonuclease, C-terminal subdomain"/>
    <property type="match status" value="1"/>
</dbReference>
<organism evidence="3 4">
    <name type="scientific">Hephaestia caeni</name>
    <dbReference type="NCBI Taxonomy" id="645617"/>
    <lineage>
        <taxon>Bacteria</taxon>
        <taxon>Pseudomonadati</taxon>
        <taxon>Pseudomonadota</taxon>
        <taxon>Alphaproteobacteria</taxon>
        <taxon>Sphingomonadales</taxon>
        <taxon>Sphingomonadaceae</taxon>
        <taxon>Hephaestia</taxon>
    </lineage>
</organism>
<accession>A0A397P6T0</accession>
<gene>
    <name evidence="3" type="ORF">DFR49_2227</name>
</gene>
<dbReference type="Proteomes" id="UP000266568">
    <property type="component" value="Unassembled WGS sequence"/>
</dbReference>
<evidence type="ECO:0000256" key="2">
    <source>
        <dbReference type="SAM" id="Phobius"/>
    </source>
</evidence>
<keyword evidence="3" id="KW-0378">Hydrolase</keyword>
<feature type="transmembrane region" description="Helical" evidence="2">
    <location>
        <begin position="28"/>
        <end position="53"/>
    </location>
</feature>
<comment type="caution">
    <text evidence="3">The sequence shown here is derived from an EMBL/GenBank/DDBJ whole genome shotgun (WGS) entry which is preliminary data.</text>
</comment>